<dbReference type="EMBL" id="MU251244">
    <property type="protein sequence ID" value="KAG9258284.1"/>
    <property type="molecule type" value="Genomic_DNA"/>
</dbReference>
<keyword evidence="5" id="KW-1185">Reference proteome</keyword>
<dbReference type="InterPro" id="IPR051490">
    <property type="entry name" value="THEM6_lcsJ_thioesterase"/>
</dbReference>
<comment type="similarity">
    <text evidence="1">Belongs to the lcsJ thioesterase family.</text>
</comment>
<proteinExistence type="inferred from homology"/>
<dbReference type="InterPro" id="IPR029069">
    <property type="entry name" value="HotDog_dom_sf"/>
</dbReference>
<feature type="chain" id="PRO_5040121351" description="Capsule polysaccharide biosynthesis protein" evidence="3">
    <location>
        <begin position="27"/>
        <end position="289"/>
    </location>
</feature>
<evidence type="ECO:0008006" key="6">
    <source>
        <dbReference type="Google" id="ProtNLM"/>
    </source>
</evidence>
<evidence type="ECO:0000256" key="2">
    <source>
        <dbReference type="SAM" id="MobiDB-lite"/>
    </source>
</evidence>
<comment type="caution">
    <text evidence="4">The sequence shown here is derived from an EMBL/GenBank/DDBJ whole genome shotgun (WGS) entry which is preliminary data.</text>
</comment>
<dbReference type="GeneID" id="70292837"/>
<reference evidence="4" key="1">
    <citation type="journal article" date="2021" name="IMA Fungus">
        <title>Genomic characterization of three marine fungi, including Emericellopsis atlantica sp. nov. with signatures of a generalist lifestyle and marine biomass degradation.</title>
        <authorList>
            <person name="Hagestad O.C."/>
            <person name="Hou L."/>
            <person name="Andersen J.H."/>
            <person name="Hansen E.H."/>
            <person name="Altermark B."/>
            <person name="Li C."/>
            <person name="Kuhnert E."/>
            <person name="Cox R.J."/>
            <person name="Crous P.W."/>
            <person name="Spatafora J.W."/>
            <person name="Lail K."/>
            <person name="Amirebrahimi M."/>
            <person name="Lipzen A."/>
            <person name="Pangilinan J."/>
            <person name="Andreopoulos W."/>
            <person name="Hayes R.D."/>
            <person name="Ng V."/>
            <person name="Grigoriev I.V."/>
            <person name="Jackson S.A."/>
            <person name="Sutton T.D.S."/>
            <person name="Dobson A.D.W."/>
            <person name="Rama T."/>
        </authorList>
    </citation>
    <scope>NUCLEOTIDE SEQUENCE</scope>
    <source>
        <strain evidence="4">TS7</strain>
    </source>
</reference>
<keyword evidence="3" id="KW-0732">Signal</keyword>
<name>A0A9P8CSN4_9HYPO</name>
<dbReference type="AlphaFoldDB" id="A0A9P8CSN4"/>
<evidence type="ECO:0000313" key="4">
    <source>
        <dbReference type="EMBL" id="KAG9258284.1"/>
    </source>
</evidence>
<feature type="region of interest" description="Disordered" evidence="2">
    <location>
        <begin position="51"/>
        <end position="77"/>
    </location>
</feature>
<protein>
    <recommendedName>
        <fullName evidence="6">Capsule polysaccharide biosynthesis protein</fullName>
    </recommendedName>
</protein>
<evidence type="ECO:0000256" key="3">
    <source>
        <dbReference type="SAM" id="SignalP"/>
    </source>
</evidence>
<dbReference type="Proteomes" id="UP000887229">
    <property type="component" value="Unassembled WGS sequence"/>
</dbReference>
<dbReference type="PANTHER" id="PTHR12475:SF4">
    <property type="entry name" value="PROTEIN THEM6"/>
    <property type="match status" value="1"/>
</dbReference>
<feature type="signal peptide" evidence="3">
    <location>
        <begin position="1"/>
        <end position="26"/>
    </location>
</feature>
<feature type="region of interest" description="Disordered" evidence="2">
    <location>
        <begin position="228"/>
        <end position="248"/>
    </location>
</feature>
<dbReference type="OrthoDB" id="265761at2759"/>
<gene>
    <name evidence="4" type="ORF">F5Z01DRAFT_633270</name>
</gene>
<dbReference type="SUPFAM" id="SSF54637">
    <property type="entry name" value="Thioesterase/thiol ester dehydrase-isomerase"/>
    <property type="match status" value="1"/>
</dbReference>
<dbReference type="RefSeq" id="XP_046122208.1">
    <property type="nucleotide sequence ID" value="XM_046261934.1"/>
</dbReference>
<dbReference type="PANTHER" id="PTHR12475">
    <property type="match status" value="1"/>
</dbReference>
<evidence type="ECO:0000256" key="1">
    <source>
        <dbReference type="ARBA" id="ARBA00038476"/>
    </source>
</evidence>
<organism evidence="4 5">
    <name type="scientific">Emericellopsis atlantica</name>
    <dbReference type="NCBI Taxonomy" id="2614577"/>
    <lineage>
        <taxon>Eukaryota</taxon>
        <taxon>Fungi</taxon>
        <taxon>Dikarya</taxon>
        <taxon>Ascomycota</taxon>
        <taxon>Pezizomycotina</taxon>
        <taxon>Sordariomycetes</taxon>
        <taxon>Hypocreomycetidae</taxon>
        <taxon>Hypocreales</taxon>
        <taxon>Bionectriaceae</taxon>
        <taxon>Emericellopsis</taxon>
    </lineage>
</organism>
<sequence length="289" mass="32473">MAFLGDLLAAHPWLLLLCLLLVGLNAKVLPGAWTVRVLWQYNLSFYASRRQTRPAPLPSNPGRRVASWHHGTGPSTGPHPLFQADKIRTHVALLEIDINLHKSNATFFTDLDVSRIRLMARLIAPAWPMDKMQIEYTGRDGQPRRETVRGRAAFILGSAHTTFRKEMRALARYEVHSALLAWDTRWLYVGSWFVAPGKTTTVYAASLSKYILKKGRITVSPSQFLEEGGWIPPAHADDDEERGAKSPTWSWQDVETQRARGMETVRGWASVDDGLVKAYASVCHGESCR</sequence>
<evidence type="ECO:0000313" key="5">
    <source>
        <dbReference type="Proteomes" id="UP000887229"/>
    </source>
</evidence>
<accession>A0A9P8CSN4</accession>
<dbReference type="Pfam" id="PF13279">
    <property type="entry name" value="4HBT_2"/>
    <property type="match status" value="1"/>
</dbReference>